<feature type="domain" description="FAR1" evidence="2">
    <location>
        <begin position="58"/>
        <end position="120"/>
    </location>
</feature>
<dbReference type="PANTHER" id="PTHR46328">
    <property type="entry name" value="FAR-RED IMPAIRED RESPONSIVE (FAR1) FAMILY PROTEIN-RELATED"/>
    <property type="match status" value="1"/>
</dbReference>
<dbReference type="Pfam" id="PF03101">
    <property type="entry name" value="FAR1"/>
    <property type="match status" value="1"/>
</dbReference>
<organism evidence="3 4">
    <name type="scientific">Olea europaea subsp. europaea</name>
    <dbReference type="NCBI Taxonomy" id="158383"/>
    <lineage>
        <taxon>Eukaryota</taxon>
        <taxon>Viridiplantae</taxon>
        <taxon>Streptophyta</taxon>
        <taxon>Embryophyta</taxon>
        <taxon>Tracheophyta</taxon>
        <taxon>Spermatophyta</taxon>
        <taxon>Magnoliopsida</taxon>
        <taxon>eudicotyledons</taxon>
        <taxon>Gunneridae</taxon>
        <taxon>Pentapetalae</taxon>
        <taxon>asterids</taxon>
        <taxon>lamiids</taxon>
        <taxon>Lamiales</taxon>
        <taxon>Oleaceae</taxon>
        <taxon>Oleeae</taxon>
        <taxon>Olea</taxon>
    </lineage>
</organism>
<sequence>MEGGNSDGGDIDSGKNMGILEIPLSKDDNPNDISLREGTDIIVPSVGIKFQDENEVFEFYKNYVYQVGFPVRKRNSKKGEDGVVRYVTFTCSQEAHRTSGSNAVMKPQPKMQTSCKVRLTACSKLSGA</sequence>
<reference evidence="3 4" key="1">
    <citation type="submission" date="2019-12" db="EMBL/GenBank/DDBJ databases">
        <authorList>
            <person name="Alioto T."/>
            <person name="Alioto T."/>
            <person name="Gomez Garrido J."/>
        </authorList>
    </citation>
    <scope>NUCLEOTIDE SEQUENCE [LARGE SCALE GENOMIC DNA]</scope>
</reference>
<dbReference type="PANTHER" id="PTHR46328:SF35">
    <property type="entry name" value="PROTEIN FAR1-RELATED SEQUENCE 5-LIKE"/>
    <property type="match status" value="1"/>
</dbReference>
<protein>
    <recommendedName>
        <fullName evidence="2">FAR1 domain-containing protein</fullName>
    </recommendedName>
</protein>
<name>A0A8S0PIJ8_OLEEU</name>
<keyword evidence="4" id="KW-1185">Reference proteome</keyword>
<dbReference type="Proteomes" id="UP000594638">
    <property type="component" value="Unassembled WGS sequence"/>
</dbReference>
<evidence type="ECO:0000313" key="4">
    <source>
        <dbReference type="Proteomes" id="UP000594638"/>
    </source>
</evidence>
<proteinExistence type="predicted"/>
<dbReference type="AlphaFoldDB" id="A0A8S0PIJ8"/>
<evidence type="ECO:0000313" key="3">
    <source>
        <dbReference type="EMBL" id="CAA2953787.1"/>
    </source>
</evidence>
<comment type="caution">
    <text evidence="3">The sequence shown here is derived from an EMBL/GenBank/DDBJ whole genome shotgun (WGS) entry which is preliminary data.</text>
</comment>
<gene>
    <name evidence="3" type="ORF">OLEA9_A066105</name>
</gene>
<dbReference type="EMBL" id="CACTIH010000098">
    <property type="protein sequence ID" value="CAA2953787.1"/>
    <property type="molecule type" value="Genomic_DNA"/>
</dbReference>
<evidence type="ECO:0000256" key="1">
    <source>
        <dbReference type="SAM" id="MobiDB-lite"/>
    </source>
</evidence>
<dbReference type="OrthoDB" id="5301000at2759"/>
<accession>A0A8S0PIJ8</accession>
<feature type="region of interest" description="Disordered" evidence="1">
    <location>
        <begin position="1"/>
        <end position="31"/>
    </location>
</feature>
<evidence type="ECO:0000259" key="2">
    <source>
        <dbReference type="Pfam" id="PF03101"/>
    </source>
</evidence>
<dbReference type="InterPro" id="IPR004330">
    <property type="entry name" value="FAR1_DNA_bnd_dom"/>
</dbReference>
<dbReference type="Gramene" id="OE9A066105T1">
    <property type="protein sequence ID" value="OE9A066105C1"/>
    <property type="gene ID" value="OE9A066105"/>
</dbReference>